<dbReference type="SMART" id="SM00212">
    <property type="entry name" value="UBCc"/>
    <property type="match status" value="1"/>
</dbReference>
<organism evidence="3 4">
    <name type="scientific">Prunus avium</name>
    <name type="common">Cherry</name>
    <name type="synonym">Cerasus avium</name>
    <dbReference type="NCBI Taxonomy" id="42229"/>
    <lineage>
        <taxon>Eukaryota</taxon>
        <taxon>Viridiplantae</taxon>
        <taxon>Streptophyta</taxon>
        <taxon>Embryophyta</taxon>
        <taxon>Tracheophyta</taxon>
        <taxon>Spermatophyta</taxon>
        <taxon>Magnoliopsida</taxon>
        <taxon>eudicotyledons</taxon>
        <taxon>Gunneridae</taxon>
        <taxon>Pentapetalae</taxon>
        <taxon>rosids</taxon>
        <taxon>fabids</taxon>
        <taxon>Rosales</taxon>
        <taxon>Rosaceae</taxon>
        <taxon>Amygdaloideae</taxon>
        <taxon>Amygdaleae</taxon>
        <taxon>Prunus</taxon>
    </lineage>
</organism>
<dbReference type="Gene3D" id="3.10.110.10">
    <property type="entry name" value="Ubiquitin Conjugating Enzyme"/>
    <property type="match status" value="1"/>
</dbReference>
<feature type="region of interest" description="Disordered" evidence="1">
    <location>
        <begin position="193"/>
        <end position="223"/>
    </location>
</feature>
<dbReference type="Proteomes" id="UP000515124">
    <property type="component" value="Unplaced"/>
</dbReference>
<accession>A0A6P5TLN0</accession>
<keyword evidence="3" id="KW-1185">Reference proteome</keyword>
<evidence type="ECO:0000259" key="2">
    <source>
        <dbReference type="PROSITE" id="PS50127"/>
    </source>
</evidence>
<proteinExistence type="predicted"/>
<evidence type="ECO:0000313" key="4">
    <source>
        <dbReference type="RefSeq" id="XP_021828037.1"/>
    </source>
</evidence>
<evidence type="ECO:0000313" key="3">
    <source>
        <dbReference type="Proteomes" id="UP000515124"/>
    </source>
</evidence>
<sequence>MVVDRVGSAQIKQNQMDTLSLWDRVVKESRASLASYIQTELEEMQSNPSDDFKCLALKSNPYDWQFAIRGPNGTEFEGGIYHGRIQFSENYLERPICTLLTENGRFKTQTELSFNWSFSLSSGKRSVGVRSALLKLIELLPTYPNGALGSVEYDKEERRALAIKSREAAPIFGTTERQELIDEIHKYMLSKVPPVPSNGGGDIPLSSQNDRDGRQQDMVTKKRKRKQDINLIFGNTINADSCKQVGIFDFGKRIKSLWW</sequence>
<dbReference type="InterPro" id="IPR016135">
    <property type="entry name" value="UBQ-conjugating_enzyme/RWD"/>
</dbReference>
<gene>
    <name evidence="4" type="primary">LOC110768573</name>
</gene>
<dbReference type="PROSITE" id="PS50127">
    <property type="entry name" value="UBC_2"/>
    <property type="match status" value="1"/>
</dbReference>
<name>A0A6P5TLN0_PRUAV</name>
<reference evidence="4" key="1">
    <citation type="submission" date="2025-08" db="UniProtKB">
        <authorList>
            <consortium name="RefSeq"/>
        </authorList>
    </citation>
    <scope>IDENTIFICATION</scope>
</reference>
<dbReference type="RefSeq" id="XP_021828037.1">
    <property type="nucleotide sequence ID" value="XM_021972345.1"/>
</dbReference>
<protein>
    <submittedName>
        <fullName evidence="4">Ubiquitin-conjugating enzyme E2 32-like isoform X1</fullName>
    </submittedName>
</protein>
<dbReference type="InterPro" id="IPR000608">
    <property type="entry name" value="UBC"/>
</dbReference>
<dbReference type="SUPFAM" id="SSF54495">
    <property type="entry name" value="UBC-like"/>
    <property type="match status" value="1"/>
</dbReference>
<dbReference type="Pfam" id="PF00179">
    <property type="entry name" value="UQ_con"/>
    <property type="match status" value="1"/>
</dbReference>
<dbReference type="GeneID" id="110768573"/>
<dbReference type="KEGG" id="pavi:110768573"/>
<evidence type="ECO:0000256" key="1">
    <source>
        <dbReference type="SAM" id="MobiDB-lite"/>
    </source>
</evidence>
<feature type="domain" description="UBC core" evidence="2">
    <location>
        <begin position="32"/>
        <end position="181"/>
    </location>
</feature>
<dbReference type="AlphaFoldDB" id="A0A6P5TLN0"/>